<dbReference type="AlphaFoldDB" id="A0A2T1GJ67"/>
<protein>
    <submittedName>
        <fullName evidence="1">Uncharacterized protein</fullName>
    </submittedName>
</protein>
<evidence type="ECO:0000313" key="1">
    <source>
        <dbReference type="EMBL" id="PSB57817.1"/>
    </source>
</evidence>
<name>A0A2T1GJ67_9CYAN</name>
<proteinExistence type="predicted"/>
<dbReference type="Proteomes" id="UP000238937">
    <property type="component" value="Unassembled WGS sequence"/>
</dbReference>
<reference evidence="1 2" key="1">
    <citation type="submission" date="2018-03" db="EMBL/GenBank/DDBJ databases">
        <title>The ancient ancestry and fast evolution of plastids.</title>
        <authorList>
            <person name="Moore K.R."/>
            <person name="Magnabosco C."/>
            <person name="Momper L."/>
            <person name="Gold D.A."/>
            <person name="Bosak T."/>
            <person name="Fournier G.P."/>
        </authorList>
    </citation>
    <scope>NUCLEOTIDE SEQUENCE [LARGE SCALE GENOMIC DNA]</scope>
    <source>
        <strain evidence="1 2">CCALA 037</strain>
    </source>
</reference>
<gene>
    <name evidence="1" type="ORF">C7B77_06955</name>
</gene>
<organism evidence="1 2">
    <name type="scientific">Chamaesiphon polymorphus CCALA 037</name>
    <dbReference type="NCBI Taxonomy" id="2107692"/>
    <lineage>
        <taxon>Bacteria</taxon>
        <taxon>Bacillati</taxon>
        <taxon>Cyanobacteriota</taxon>
        <taxon>Cyanophyceae</taxon>
        <taxon>Gomontiellales</taxon>
        <taxon>Chamaesiphonaceae</taxon>
        <taxon>Chamaesiphon</taxon>
    </lineage>
</organism>
<keyword evidence="2" id="KW-1185">Reference proteome</keyword>
<feature type="non-terminal residue" evidence="1">
    <location>
        <position position="82"/>
    </location>
</feature>
<evidence type="ECO:0000313" key="2">
    <source>
        <dbReference type="Proteomes" id="UP000238937"/>
    </source>
</evidence>
<comment type="caution">
    <text evidence="1">The sequence shown here is derived from an EMBL/GenBank/DDBJ whole genome shotgun (WGS) entry which is preliminary data.</text>
</comment>
<dbReference type="EMBL" id="PVWO01000060">
    <property type="protein sequence ID" value="PSB57817.1"/>
    <property type="molecule type" value="Genomic_DNA"/>
</dbReference>
<accession>A0A2T1GJ67</accession>
<sequence>MKTNLYIKSNNIVDLIQLHFKSIDLPKIGICGSIFTHTPRPPIVAELKPNDANVTINDSAKPTLLGETHAEGTSARFHPLRE</sequence>
<dbReference type="RefSeq" id="WP_146138217.1">
    <property type="nucleotide sequence ID" value="NZ_PVWO01000060.1"/>
</dbReference>